<dbReference type="PANTHER" id="PTHR43335:SF4">
    <property type="entry name" value="ABC TRANSPORTER, ATP-BINDING PROTEIN"/>
    <property type="match status" value="1"/>
</dbReference>
<proteinExistence type="inferred from homology"/>
<dbReference type="GO" id="GO:0016887">
    <property type="term" value="F:ATP hydrolysis activity"/>
    <property type="evidence" value="ECO:0007669"/>
    <property type="project" value="InterPro"/>
</dbReference>
<dbReference type="RefSeq" id="WP_186868129.1">
    <property type="nucleotide sequence ID" value="NZ_JACOOL010000001.1"/>
</dbReference>
<evidence type="ECO:0000256" key="3">
    <source>
        <dbReference type="ARBA" id="ARBA00022741"/>
    </source>
</evidence>
<name>A0A923L2T1_9BACI</name>
<dbReference type="AlphaFoldDB" id="A0A923L2T1"/>
<evidence type="ECO:0000256" key="2">
    <source>
        <dbReference type="ARBA" id="ARBA00022448"/>
    </source>
</evidence>
<dbReference type="SMART" id="SM00382">
    <property type="entry name" value="AAA"/>
    <property type="match status" value="1"/>
</dbReference>
<organism evidence="6 7">
    <name type="scientific">Ornithinibacillus hominis</name>
    <dbReference type="NCBI Taxonomy" id="2763055"/>
    <lineage>
        <taxon>Bacteria</taxon>
        <taxon>Bacillati</taxon>
        <taxon>Bacillota</taxon>
        <taxon>Bacilli</taxon>
        <taxon>Bacillales</taxon>
        <taxon>Bacillaceae</taxon>
        <taxon>Ornithinibacillus</taxon>
    </lineage>
</organism>
<protein>
    <submittedName>
        <fullName evidence="6">ABC transporter ATP-binding protein</fullName>
    </submittedName>
</protein>
<comment type="caution">
    <text evidence="6">The sequence shown here is derived from an EMBL/GenBank/DDBJ whole genome shotgun (WGS) entry which is preliminary data.</text>
</comment>
<comment type="similarity">
    <text evidence="1">Belongs to the ABC transporter superfamily.</text>
</comment>
<keyword evidence="2" id="KW-0813">Transport</keyword>
<keyword evidence="4 6" id="KW-0067">ATP-binding</keyword>
<keyword evidence="3" id="KW-0547">Nucleotide-binding</keyword>
<sequence>MQAVIQTESLSKNYRGFQAVNQVSLQVNRGEIYGFIGLNGAGKTTMIRMMLGMINPSEGACFINGKHVNLSNYPIWQDVGYIVETPYAYPELTVKENLNIFRRLYGILDPQSVTNILERLNLTRYANKKAKHLSLGNAQRLGIAKALLHHPQILIMDEPVNGLDPAGIVEIRELLQDLAHNHGVTIFISSHLLSEVARTATKIGIIHNGNLHQELSSKELPQLLNQRLHIQTKNLSSTVDLLLQHGYDPHVSQAGTIELHQQKAITSPEQVAQILVQGGHLLTKLSVEQEDLESYFLRIIQEKGDHLHESCIRSNSNRVI</sequence>
<dbReference type="InterPro" id="IPR003593">
    <property type="entry name" value="AAA+_ATPase"/>
</dbReference>
<dbReference type="InterPro" id="IPR017871">
    <property type="entry name" value="ABC_transporter-like_CS"/>
</dbReference>
<evidence type="ECO:0000313" key="7">
    <source>
        <dbReference type="Proteomes" id="UP000637359"/>
    </source>
</evidence>
<evidence type="ECO:0000256" key="4">
    <source>
        <dbReference type="ARBA" id="ARBA00022840"/>
    </source>
</evidence>
<dbReference type="InterPro" id="IPR027417">
    <property type="entry name" value="P-loop_NTPase"/>
</dbReference>
<evidence type="ECO:0000256" key="1">
    <source>
        <dbReference type="ARBA" id="ARBA00005417"/>
    </source>
</evidence>
<dbReference type="PROSITE" id="PS50893">
    <property type="entry name" value="ABC_TRANSPORTER_2"/>
    <property type="match status" value="1"/>
</dbReference>
<dbReference type="Proteomes" id="UP000637359">
    <property type="component" value="Unassembled WGS sequence"/>
</dbReference>
<reference evidence="6" key="1">
    <citation type="submission" date="2020-08" db="EMBL/GenBank/DDBJ databases">
        <title>Genome public.</title>
        <authorList>
            <person name="Liu C."/>
            <person name="Sun Q."/>
        </authorList>
    </citation>
    <scope>NUCLEOTIDE SEQUENCE</scope>
    <source>
        <strain evidence="6">BX22</strain>
    </source>
</reference>
<dbReference type="SUPFAM" id="SSF52540">
    <property type="entry name" value="P-loop containing nucleoside triphosphate hydrolases"/>
    <property type="match status" value="1"/>
</dbReference>
<evidence type="ECO:0000259" key="5">
    <source>
        <dbReference type="PROSITE" id="PS50893"/>
    </source>
</evidence>
<accession>A0A923L2T1</accession>
<dbReference type="PANTHER" id="PTHR43335">
    <property type="entry name" value="ABC TRANSPORTER, ATP-BINDING PROTEIN"/>
    <property type="match status" value="1"/>
</dbReference>
<dbReference type="PROSITE" id="PS00211">
    <property type="entry name" value="ABC_TRANSPORTER_1"/>
    <property type="match status" value="1"/>
</dbReference>
<dbReference type="Gene3D" id="3.40.50.300">
    <property type="entry name" value="P-loop containing nucleotide triphosphate hydrolases"/>
    <property type="match status" value="1"/>
</dbReference>
<dbReference type="Pfam" id="PF00005">
    <property type="entry name" value="ABC_tran"/>
    <property type="match status" value="1"/>
</dbReference>
<feature type="domain" description="ABC transporter" evidence="5">
    <location>
        <begin position="5"/>
        <end position="233"/>
    </location>
</feature>
<dbReference type="InterPro" id="IPR003439">
    <property type="entry name" value="ABC_transporter-like_ATP-bd"/>
</dbReference>
<dbReference type="GO" id="GO:0005524">
    <property type="term" value="F:ATP binding"/>
    <property type="evidence" value="ECO:0007669"/>
    <property type="project" value="UniProtKB-KW"/>
</dbReference>
<keyword evidence="7" id="KW-1185">Reference proteome</keyword>
<dbReference type="EMBL" id="JACOOL010000001">
    <property type="protein sequence ID" value="MBC5635424.1"/>
    <property type="molecule type" value="Genomic_DNA"/>
</dbReference>
<evidence type="ECO:0000313" key="6">
    <source>
        <dbReference type="EMBL" id="MBC5635424.1"/>
    </source>
</evidence>
<gene>
    <name evidence="6" type="ORF">H8S33_01175</name>
</gene>